<keyword evidence="4" id="KW-1185">Reference proteome</keyword>
<comment type="caution">
    <text evidence="2">The sequence shown here is derived from an EMBL/GenBank/DDBJ whole genome shotgun (WGS) entry which is preliminary data.</text>
</comment>
<dbReference type="CDD" id="cd16448">
    <property type="entry name" value="RING-H2"/>
    <property type="match status" value="1"/>
</dbReference>
<reference evidence="2 4" key="1">
    <citation type="submission" date="2017-11" db="EMBL/GenBank/DDBJ databases">
        <title>The genome of Rhizophagus clarus HR1 reveals common genetic basis of auxotrophy among arbuscular mycorrhizal fungi.</title>
        <authorList>
            <person name="Kobayashi Y."/>
        </authorList>
    </citation>
    <scope>NUCLEOTIDE SEQUENCE [LARGE SCALE GENOMIC DNA]</scope>
    <source>
        <strain evidence="2 4">HR1</strain>
    </source>
</reference>
<dbReference type="InterPro" id="IPR013083">
    <property type="entry name" value="Znf_RING/FYVE/PHD"/>
</dbReference>
<dbReference type="Proteomes" id="UP000615446">
    <property type="component" value="Unassembled WGS sequence"/>
</dbReference>
<sequence length="158" mass="17631">MSKGSESTKDPSYQVSEKPRPSLTNYRNLAYNILKYLKDDIVGDKEILELEPCSECMNNILGLPLKALTILSCGHLFHRLCIKKKLMITRPDVCLSSDCGKNVDIIVDPSFIRRGSQSSQSSRISSISNVISEKFVLNSPAIPKDLMEDIEDSAIPRN</sequence>
<evidence type="ECO:0008006" key="5">
    <source>
        <dbReference type="Google" id="ProtNLM"/>
    </source>
</evidence>
<dbReference type="SUPFAM" id="SSF57850">
    <property type="entry name" value="RING/U-box"/>
    <property type="match status" value="1"/>
</dbReference>
<dbReference type="OrthoDB" id="2304422at2759"/>
<protein>
    <recommendedName>
        <fullName evidence="5">RING-type domain-containing protein</fullName>
    </recommendedName>
</protein>
<evidence type="ECO:0000256" key="1">
    <source>
        <dbReference type="SAM" id="MobiDB-lite"/>
    </source>
</evidence>
<evidence type="ECO:0000313" key="2">
    <source>
        <dbReference type="EMBL" id="GBB94792.1"/>
    </source>
</evidence>
<gene>
    <name evidence="3" type="ORF">RCL2_000945200</name>
    <name evidence="2" type="ORF">RclHR1_24120004</name>
</gene>
<evidence type="ECO:0000313" key="3">
    <source>
        <dbReference type="EMBL" id="GES82232.1"/>
    </source>
</evidence>
<organism evidence="2 4">
    <name type="scientific">Rhizophagus clarus</name>
    <dbReference type="NCBI Taxonomy" id="94130"/>
    <lineage>
        <taxon>Eukaryota</taxon>
        <taxon>Fungi</taxon>
        <taxon>Fungi incertae sedis</taxon>
        <taxon>Mucoromycota</taxon>
        <taxon>Glomeromycotina</taxon>
        <taxon>Glomeromycetes</taxon>
        <taxon>Glomerales</taxon>
        <taxon>Glomeraceae</taxon>
        <taxon>Rhizophagus</taxon>
    </lineage>
</organism>
<evidence type="ECO:0000313" key="4">
    <source>
        <dbReference type="Proteomes" id="UP000247702"/>
    </source>
</evidence>
<dbReference type="EMBL" id="BEXD01001572">
    <property type="protein sequence ID" value="GBB94792.1"/>
    <property type="molecule type" value="Genomic_DNA"/>
</dbReference>
<dbReference type="Gene3D" id="3.30.40.10">
    <property type="entry name" value="Zinc/RING finger domain, C3HC4 (zinc finger)"/>
    <property type="match status" value="1"/>
</dbReference>
<proteinExistence type="predicted"/>
<dbReference type="EMBL" id="BLAL01000059">
    <property type="protein sequence ID" value="GES82232.1"/>
    <property type="molecule type" value="Genomic_DNA"/>
</dbReference>
<reference evidence="3" key="2">
    <citation type="submission" date="2019-10" db="EMBL/GenBank/DDBJ databases">
        <title>Conservation and host-specific expression of non-tandemly repeated heterogenous ribosome RNA gene in arbuscular mycorrhizal fungi.</title>
        <authorList>
            <person name="Maeda T."/>
            <person name="Kobayashi Y."/>
            <person name="Nakagawa T."/>
            <person name="Ezawa T."/>
            <person name="Yamaguchi K."/>
            <person name="Bino T."/>
            <person name="Nishimoto Y."/>
            <person name="Shigenobu S."/>
            <person name="Kawaguchi M."/>
        </authorList>
    </citation>
    <scope>NUCLEOTIDE SEQUENCE</scope>
    <source>
        <strain evidence="3">HR1</strain>
    </source>
</reference>
<name>A0A2Z6R1V2_9GLOM</name>
<accession>A0A2Z6R1V2</accession>
<dbReference type="Proteomes" id="UP000247702">
    <property type="component" value="Unassembled WGS sequence"/>
</dbReference>
<feature type="region of interest" description="Disordered" evidence="1">
    <location>
        <begin position="1"/>
        <end position="20"/>
    </location>
</feature>
<dbReference type="AlphaFoldDB" id="A0A2Z6R1V2"/>